<dbReference type="AlphaFoldDB" id="A0A6H5ILD6"/>
<dbReference type="Proteomes" id="UP000479190">
    <property type="component" value="Unassembled WGS sequence"/>
</dbReference>
<name>A0A6H5ILD6_9HYME</name>
<dbReference type="EMBL" id="CADCXV010000935">
    <property type="protein sequence ID" value="CAB0039061.1"/>
    <property type="molecule type" value="Genomic_DNA"/>
</dbReference>
<proteinExistence type="predicted"/>
<gene>
    <name evidence="2" type="ORF">TBRA_LOCUS10821</name>
</gene>
<reference evidence="2 3" key="1">
    <citation type="submission" date="2020-02" db="EMBL/GenBank/DDBJ databases">
        <authorList>
            <person name="Ferguson B K."/>
        </authorList>
    </citation>
    <scope>NUCLEOTIDE SEQUENCE [LARGE SCALE GENOMIC DNA]</scope>
</reference>
<feature type="region of interest" description="Disordered" evidence="1">
    <location>
        <begin position="25"/>
        <end position="51"/>
    </location>
</feature>
<evidence type="ECO:0000256" key="1">
    <source>
        <dbReference type="SAM" id="MobiDB-lite"/>
    </source>
</evidence>
<accession>A0A6H5ILD6</accession>
<keyword evidence="3" id="KW-1185">Reference proteome</keyword>
<organism evidence="2 3">
    <name type="scientific">Trichogramma brassicae</name>
    <dbReference type="NCBI Taxonomy" id="86971"/>
    <lineage>
        <taxon>Eukaryota</taxon>
        <taxon>Metazoa</taxon>
        <taxon>Ecdysozoa</taxon>
        <taxon>Arthropoda</taxon>
        <taxon>Hexapoda</taxon>
        <taxon>Insecta</taxon>
        <taxon>Pterygota</taxon>
        <taxon>Neoptera</taxon>
        <taxon>Endopterygota</taxon>
        <taxon>Hymenoptera</taxon>
        <taxon>Apocrita</taxon>
        <taxon>Proctotrupomorpha</taxon>
        <taxon>Chalcidoidea</taxon>
        <taxon>Trichogrammatidae</taxon>
        <taxon>Trichogramma</taxon>
    </lineage>
</organism>
<evidence type="ECO:0000313" key="3">
    <source>
        <dbReference type="Proteomes" id="UP000479190"/>
    </source>
</evidence>
<evidence type="ECO:0000313" key="2">
    <source>
        <dbReference type="EMBL" id="CAB0039061.1"/>
    </source>
</evidence>
<feature type="compositionally biased region" description="Basic and acidic residues" evidence="1">
    <location>
        <begin position="25"/>
        <end position="36"/>
    </location>
</feature>
<protein>
    <submittedName>
        <fullName evidence="2">Uncharacterized protein</fullName>
    </submittedName>
</protein>
<sequence>MCIIRIDDAYTHTPRWRHFYVNRAHRSDDEESHSRDFGSYNVRRSESSHLA</sequence>